<evidence type="ECO:0000256" key="1">
    <source>
        <dbReference type="SAM" id="Coils"/>
    </source>
</evidence>
<sequence>MYNTVGWIVVSILVFYTINKFEKELENTIRNLEDKVSDLKYRVNALENKNRDDDDYTDENI</sequence>
<reference evidence="3" key="1">
    <citation type="submission" date="2017-09" db="EMBL/GenBank/DDBJ databases">
        <title>Depth-based differentiation of microbial function through sediment-hosted aquifers and enrichment of novel symbionts in the deep terrestrial subsurface.</title>
        <authorList>
            <person name="Probst A.J."/>
            <person name="Ladd B."/>
            <person name="Jarett J.K."/>
            <person name="Geller-Mcgrath D.E."/>
            <person name="Sieber C.M.K."/>
            <person name="Emerson J.B."/>
            <person name="Anantharaman K."/>
            <person name="Thomas B.C."/>
            <person name="Malmstrom R."/>
            <person name="Stieglmeier M."/>
            <person name="Klingl A."/>
            <person name="Woyke T."/>
            <person name="Ryan C.M."/>
            <person name="Banfield J.F."/>
        </authorList>
    </citation>
    <scope>NUCLEOTIDE SEQUENCE [LARGE SCALE GENOMIC DNA]</scope>
</reference>
<protein>
    <submittedName>
        <fullName evidence="2">Uncharacterized protein</fullName>
    </submittedName>
</protein>
<dbReference type="Proteomes" id="UP000231183">
    <property type="component" value="Unassembled WGS sequence"/>
</dbReference>
<keyword evidence="1" id="KW-0175">Coiled coil</keyword>
<gene>
    <name evidence="2" type="ORF">COU31_03235</name>
</gene>
<organism evidence="2 3">
    <name type="scientific">Candidatus Magasanikbacteria bacterium CG10_big_fil_rev_8_21_14_0_10_40_10</name>
    <dbReference type="NCBI Taxonomy" id="1974648"/>
    <lineage>
        <taxon>Bacteria</taxon>
        <taxon>Candidatus Magasanikiibacteriota</taxon>
    </lineage>
</organism>
<accession>A0A2M6W3K3</accession>
<evidence type="ECO:0000313" key="3">
    <source>
        <dbReference type="Proteomes" id="UP000231183"/>
    </source>
</evidence>
<feature type="coiled-coil region" evidence="1">
    <location>
        <begin position="18"/>
        <end position="49"/>
    </location>
</feature>
<dbReference type="Gene3D" id="1.20.5.490">
    <property type="entry name" value="Single helix bin"/>
    <property type="match status" value="1"/>
</dbReference>
<name>A0A2M6W3K3_9BACT</name>
<dbReference type="EMBL" id="PFBX01000033">
    <property type="protein sequence ID" value="PIT87384.1"/>
    <property type="molecule type" value="Genomic_DNA"/>
</dbReference>
<proteinExistence type="predicted"/>
<comment type="caution">
    <text evidence="2">The sequence shown here is derived from an EMBL/GenBank/DDBJ whole genome shotgun (WGS) entry which is preliminary data.</text>
</comment>
<evidence type="ECO:0000313" key="2">
    <source>
        <dbReference type="EMBL" id="PIT87384.1"/>
    </source>
</evidence>
<dbReference type="AlphaFoldDB" id="A0A2M6W3K3"/>